<evidence type="ECO:0000313" key="13">
    <source>
        <dbReference type="EMBL" id="NEX64735.1"/>
    </source>
</evidence>
<gene>
    <name evidence="13" type="ORF">G3574_26955</name>
</gene>
<evidence type="ECO:0000256" key="9">
    <source>
        <dbReference type="ARBA" id="ARBA00042709"/>
    </source>
</evidence>
<comment type="subunit">
    <text evidence="3">Homodimer.</text>
</comment>
<dbReference type="SUPFAM" id="SSF48179">
    <property type="entry name" value="6-phosphogluconate dehydrogenase C-terminal domain-like"/>
    <property type="match status" value="1"/>
</dbReference>
<feature type="domain" description="3-hydroxyacyl-CoA dehydrogenase C-terminal" evidence="11">
    <location>
        <begin position="185"/>
        <end position="246"/>
    </location>
</feature>
<keyword evidence="14" id="KW-1185">Reference proteome</keyword>
<evidence type="ECO:0000256" key="8">
    <source>
        <dbReference type="ARBA" id="ARBA00038962"/>
    </source>
</evidence>
<evidence type="ECO:0000256" key="3">
    <source>
        <dbReference type="ARBA" id="ARBA00011738"/>
    </source>
</evidence>
<evidence type="ECO:0000256" key="6">
    <source>
        <dbReference type="ARBA" id="ARBA00023002"/>
    </source>
</evidence>
<dbReference type="PROSITE" id="PS00067">
    <property type="entry name" value="3HCDH"/>
    <property type="match status" value="1"/>
</dbReference>
<organism evidence="13 14">
    <name type="scientific">Noviherbaspirillum galbum</name>
    <dbReference type="NCBI Taxonomy" id="2709383"/>
    <lineage>
        <taxon>Bacteria</taxon>
        <taxon>Pseudomonadati</taxon>
        <taxon>Pseudomonadota</taxon>
        <taxon>Betaproteobacteria</taxon>
        <taxon>Burkholderiales</taxon>
        <taxon>Oxalobacteraceae</taxon>
        <taxon>Noviherbaspirillum</taxon>
    </lineage>
</organism>
<dbReference type="NCBIfam" id="NF004783">
    <property type="entry name" value="PRK06129.1"/>
    <property type="match status" value="1"/>
</dbReference>
<dbReference type="Gene3D" id="3.40.50.720">
    <property type="entry name" value="NAD(P)-binding Rossmann-like Domain"/>
    <property type="match status" value="1"/>
</dbReference>
<evidence type="ECO:0000256" key="2">
    <source>
        <dbReference type="ARBA" id="ARBA00009463"/>
    </source>
</evidence>
<dbReference type="InterPro" id="IPR008927">
    <property type="entry name" value="6-PGluconate_DH-like_C_sf"/>
</dbReference>
<keyword evidence="6 13" id="KW-0560">Oxidoreductase</keyword>
<dbReference type="InterPro" id="IPR013328">
    <property type="entry name" value="6PGD_dom2"/>
</dbReference>
<dbReference type="GO" id="GO:0006631">
    <property type="term" value="P:fatty acid metabolic process"/>
    <property type="evidence" value="ECO:0007669"/>
    <property type="project" value="InterPro"/>
</dbReference>
<comment type="similarity">
    <text evidence="2">Belongs to the 3-hydroxyacyl-CoA dehydrogenase family.</text>
</comment>
<feature type="site" description="Important for catalytic activity" evidence="10">
    <location>
        <position position="138"/>
    </location>
</feature>
<dbReference type="GO" id="GO:0070403">
    <property type="term" value="F:NAD+ binding"/>
    <property type="evidence" value="ECO:0007669"/>
    <property type="project" value="InterPro"/>
</dbReference>
<evidence type="ECO:0000259" key="11">
    <source>
        <dbReference type="Pfam" id="PF00725"/>
    </source>
</evidence>
<evidence type="ECO:0000256" key="10">
    <source>
        <dbReference type="PIRSR" id="PIRSR000105-1"/>
    </source>
</evidence>
<name>A0A6B3SYC0_9BURK</name>
<dbReference type="InterPro" id="IPR036291">
    <property type="entry name" value="NAD(P)-bd_dom_sf"/>
</dbReference>
<dbReference type="GO" id="GO:0005737">
    <property type="term" value="C:cytoplasm"/>
    <property type="evidence" value="ECO:0007669"/>
    <property type="project" value="UniProtKB-SubCell"/>
</dbReference>
<evidence type="ECO:0000259" key="12">
    <source>
        <dbReference type="Pfam" id="PF02737"/>
    </source>
</evidence>
<dbReference type="InterPro" id="IPR006176">
    <property type="entry name" value="3-OHacyl-CoA_DH_NAD-bd"/>
</dbReference>
<protein>
    <recommendedName>
        <fullName evidence="9">L-gulonate 3-dehydrogenase</fullName>
        <ecNumber evidence="8">1.1.1.45</ecNumber>
    </recommendedName>
    <alternativeName>
        <fullName evidence="9">L-gulonate 3-dehydrogenase</fullName>
    </alternativeName>
</protein>
<dbReference type="SUPFAM" id="SSF51735">
    <property type="entry name" value="NAD(P)-binding Rossmann-fold domains"/>
    <property type="match status" value="1"/>
</dbReference>
<dbReference type="Gene3D" id="1.10.1040.10">
    <property type="entry name" value="N-(1-d-carboxylethyl)-l-norvaline Dehydrogenase, domain 2"/>
    <property type="match status" value="1"/>
</dbReference>
<dbReference type="InterPro" id="IPR006180">
    <property type="entry name" value="3-OHacyl-CoA_DH_CS"/>
</dbReference>
<sequence>MEKIAIIGAGLIGSAWSTVFARAGLPVTLYDVEPQALAAARSAIEANLAKLHGAGLIGEAPADIQARIATATSLEEALQGGSFVQENVRETVDAKKAIFAAMDAIADPGAILASSTSGIPASSFTADLPGRARCLVGHPINPPSIVPLVEVVPAPWTDPAAVERARALYERAGQVPIVVRREVQGFIVNRLQGALLSEAFRLVEDGYVSSADVDKAIKDGLGLRWSFMGPFETIDLNAPGGIRDYCGRYGPLYHDIAKQAEPRAWNDELLGRLERERQQELPPDRRQERQAWRDQRLMNLVAHKRDASKQEKG</sequence>
<dbReference type="Pfam" id="PF02737">
    <property type="entry name" value="3HCDH_N"/>
    <property type="match status" value="1"/>
</dbReference>
<evidence type="ECO:0000256" key="7">
    <source>
        <dbReference type="ARBA" id="ARBA00023027"/>
    </source>
</evidence>
<dbReference type="Pfam" id="PF00725">
    <property type="entry name" value="3HCDH"/>
    <property type="match status" value="1"/>
</dbReference>
<dbReference type="EC" id="1.1.1.45" evidence="8"/>
<evidence type="ECO:0000256" key="4">
    <source>
        <dbReference type="ARBA" id="ARBA00022490"/>
    </source>
</evidence>
<comment type="caution">
    <text evidence="13">The sequence shown here is derived from an EMBL/GenBank/DDBJ whole genome shotgun (WGS) entry which is preliminary data.</text>
</comment>
<dbReference type="EMBL" id="JAAIVB010000085">
    <property type="protein sequence ID" value="NEX64735.1"/>
    <property type="molecule type" value="Genomic_DNA"/>
</dbReference>
<dbReference type="GO" id="GO:0050104">
    <property type="term" value="F:L-gulonate 3-dehydrogenase activity"/>
    <property type="evidence" value="ECO:0007669"/>
    <property type="project" value="UniProtKB-EC"/>
</dbReference>
<proteinExistence type="inferred from homology"/>
<dbReference type="PIRSF" id="PIRSF000105">
    <property type="entry name" value="HCDH"/>
    <property type="match status" value="1"/>
</dbReference>
<dbReference type="PANTHER" id="PTHR48075:SF1">
    <property type="entry name" value="LAMBDA-CRYSTALLIN HOMOLOG"/>
    <property type="match status" value="1"/>
</dbReference>
<comment type="subcellular location">
    <subcellularLocation>
        <location evidence="1">Cytoplasm</location>
    </subcellularLocation>
</comment>
<evidence type="ECO:0000313" key="14">
    <source>
        <dbReference type="Proteomes" id="UP000482155"/>
    </source>
</evidence>
<dbReference type="InterPro" id="IPR006108">
    <property type="entry name" value="3HC_DH_C"/>
</dbReference>
<dbReference type="InterPro" id="IPR022694">
    <property type="entry name" value="3-OHacyl-CoA_DH"/>
</dbReference>
<feature type="domain" description="3-hydroxyacyl-CoA dehydrogenase NAD binding" evidence="12">
    <location>
        <begin position="3"/>
        <end position="181"/>
    </location>
</feature>
<dbReference type="Proteomes" id="UP000482155">
    <property type="component" value="Unassembled WGS sequence"/>
</dbReference>
<evidence type="ECO:0000256" key="1">
    <source>
        <dbReference type="ARBA" id="ARBA00004496"/>
    </source>
</evidence>
<evidence type="ECO:0000256" key="5">
    <source>
        <dbReference type="ARBA" id="ARBA00022553"/>
    </source>
</evidence>
<keyword evidence="4" id="KW-0963">Cytoplasm</keyword>
<keyword evidence="5" id="KW-0597">Phosphoprotein</keyword>
<keyword evidence="7" id="KW-0520">NAD</keyword>
<reference evidence="13 14" key="1">
    <citation type="submission" date="2020-02" db="EMBL/GenBank/DDBJ databases">
        <authorList>
            <person name="Kim M.K."/>
        </authorList>
    </citation>
    <scope>NUCLEOTIDE SEQUENCE [LARGE SCALE GENOMIC DNA]</scope>
    <source>
        <strain evidence="13 14">17J57-3</strain>
    </source>
</reference>
<dbReference type="RefSeq" id="WP_163968668.1">
    <property type="nucleotide sequence ID" value="NZ_JAAIVB010000085.1"/>
</dbReference>
<dbReference type="PANTHER" id="PTHR48075">
    <property type="entry name" value="3-HYDROXYACYL-COA DEHYDROGENASE FAMILY PROTEIN"/>
    <property type="match status" value="1"/>
</dbReference>
<dbReference type="AlphaFoldDB" id="A0A6B3SYC0"/>
<accession>A0A6B3SYC0</accession>